<dbReference type="EMBL" id="KN818301">
    <property type="protein sequence ID" value="KIL60272.1"/>
    <property type="molecule type" value="Genomic_DNA"/>
</dbReference>
<reference evidence="2 3" key="1">
    <citation type="submission" date="2014-04" db="EMBL/GenBank/DDBJ databases">
        <title>Evolutionary Origins and Diversification of the Mycorrhizal Mutualists.</title>
        <authorList>
            <consortium name="DOE Joint Genome Institute"/>
            <consortium name="Mycorrhizal Genomics Consortium"/>
            <person name="Kohler A."/>
            <person name="Kuo A."/>
            <person name="Nagy L.G."/>
            <person name="Floudas D."/>
            <person name="Copeland A."/>
            <person name="Barry K.W."/>
            <person name="Cichocki N."/>
            <person name="Veneault-Fourrey C."/>
            <person name="LaButti K."/>
            <person name="Lindquist E.A."/>
            <person name="Lipzen A."/>
            <person name="Lundell T."/>
            <person name="Morin E."/>
            <person name="Murat C."/>
            <person name="Riley R."/>
            <person name="Ohm R."/>
            <person name="Sun H."/>
            <person name="Tunlid A."/>
            <person name="Henrissat B."/>
            <person name="Grigoriev I.V."/>
            <person name="Hibbett D.S."/>
            <person name="Martin F."/>
        </authorList>
    </citation>
    <scope>NUCLEOTIDE SEQUENCE [LARGE SCALE GENOMIC DNA]</scope>
    <source>
        <strain evidence="2 3">Koide BX008</strain>
    </source>
</reference>
<name>A0A0C2WFR3_AMAMK</name>
<keyword evidence="3" id="KW-1185">Reference proteome</keyword>
<gene>
    <name evidence="2" type="ORF">M378DRAFT_168285</name>
</gene>
<proteinExistence type="predicted"/>
<evidence type="ECO:0000313" key="2">
    <source>
        <dbReference type="EMBL" id="KIL60272.1"/>
    </source>
</evidence>
<keyword evidence="1" id="KW-1133">Transmembrane helix</keyword>
<dbReference type="OrthoDB" id="2641762at2759"/>
<dbReference type="Proteomes" id="UP000054549">
    <property type="component" value="Unassembled WGS sequence"/>
</dbReference>
<evidence type="ECO:0000313" key="3">
    <source>
        <dbReference type="Proteomes" id="UP000054549"/>
    </source>
</evidence>
<feature type="transmembrane region" description="Helical" evidence="1">
    <location>
        <begin position="44"/>
        <end position="63"/>
    </location>
</feature>
<organism evidence="2 3">
    <name type="scientific">Amanita muscaria (strain Koide BX008)</name>
    <dbReference type="NCBI Taxonomy" id="946122"/>
    <lineage>
        <taxon>Eukaryota</taxon>
        <taxon>Fungi</taxon>
        <taxon>Dikarya</taxon>
        <taxon>Basidiomycota</taxon>
        <taxon>Agaricomycotina</taxon>
        <taxon>Agaricomycetes</taxon>
        <taxon>Agaricomycetidae</taxon>
        <taxon>Agaricales</taxon>
        <taxon>Pluteineae</taxon>
        <taxon>Amanitaceae</taxon>
        <taxon>Amanita</taxon>
    </lineage>
</organism>
<dbReference type="InParanoid" id="A0A0C2WFR3"/>
<keyword evidence="1" id="KW-0472">Membrane</keyword>
<keyword evidence="1" id="KW-0812">Transmembrane</keyword>
<feature type="non-terminal residue" evidence="2">
    <location>
        <position position="1"/>
    </location>
</feature>
<sequence length="79" mass="9211">PITAVGFCCHLDGRRYLYEQSQLSRWSMDVLSSDTEFTSPPEDVIFIVGLFVLAFLSDLLMIWRCWVIRTSSHLEPWDL</sequence>
<accession>A0A0C2WFR3</accession>
<protein>
    <submittedName>
        <fullName evidence="2">Uncharacterized protein</fullName>
    </submittedName>
</protein>
<dbReference type="AlphaFoldDB" id="A0A0C2WFR3"/>
<dbReference type="HOGENOM" id="CLU_2612390_0_0_1"/>
<evidence type="ECO:0000256" key="1">
    <source>
        <dbReference type="SAM" id="Phobius"/>
    </source>
</evidence>